<gene>
    <name evidence="2" type="ORF">K1X11_005760</name>
</gene>
<protein>
    <recommendedName>
        <fullName evidence="4">TonB C-terminal domain-containing protein</fullName>
    </recommendedName>
</protein>
<proteinExistence type="predicted"/>
<dbReference type="EMBL" id="CP139781">
    <property type="protein sequence ID" value="WRQ88903.1"/>
    <property type="molecule type" value="Genomic_DNA"/>
</dbReference>
<sequence length="360" mass="39480">MITPSRLSMRSLLAAAVLASSLVLPAAQAEDWVDTQGEKFSGDPAGLVGPLALFKPGRKRGKRLPLPFLRPEDAYRFDQGLRKLPERAPVWANGESQISKELLGRVQRVIDGKLQDVDLSDRPEPELLLVLYVEAGGNARELFRAAIDPYNALAEKYGDDFEVLFVGVRHTLADQIGLAESLGMPWLVMNRSEQNRLVEIADYVPDPTPGYALINRHGVLMTSKPGLLTSDIDQVFAELEGLLRAMVPNNPKTWMVKVDYYKNVRQREFAKGEAGPMLVGPPLLDSLLARIGVTAFELDAEIDETGKATNVVVQPGPGIPDKYLNAVAKSFATVPFVPAVKNGQFVSGKFHYSYQAPSSE</sequence>
<organism evidence="2 3">
    <name type="scientific">Actomonas aquatica</name>
    <dbReference type="NCBI Taxonomy" id="2866162"/>
    <lineage>
        <taxon>Bacteria</taxon>
        <taxon>Pseudomonadati</taxon>
        <taxon>Verrucomicrobiota</taxon>
        <taxon>Opitutia</taxon>
        <taxon>Opitutales</taxon>
        <taxon>Opitutaceae</taxon>
        <taxon>Actomonas</taxon>
    </lineage>
</organism>
<accession>A0ABZ1CB56</accession>
<evidence type="ECO:0000256" key="1">
    <source>
        <dbReference type="SAM" id="SignalP"/>
    </source>
</evidence>
<evidence type="ECO:0000313" key="3">
    <source>
        <dbReference type="Proteomes" id="UP000738431"/>
    </source>
</evidence>
<keyword evidence="1" id="KW-0732">Signal</keyword>
<feature type="chain" id="PRO_5047117336" description="TonB C-terminal domain-containing protein" evidence="1">
    <location>
        <begin position="30"/>
        <end position="360"/>
    </location>
</feature>
<feature type="signal peptide" evidence="1">
    <location>
        <begin position="1"/>
        <end position="29"/>
    </location>
</feature>
<name>A0ABZ1CB56_9BACT</name>
<dbReference type="RefSeq" id="WP_221033146.1">
    <property type="nucleotide sequence ID" value="NZ_CP139781.1"/>
</dbReference>
<evidence type="ECO:0000313" key="2">
    <source>
        <dbReference type="EMBL" id="WRQ88903.1"/>
    </source>
</evidence>
<reference evidence="2 3" key="1">
    <citation type="submission" date="2021-08" db="EMBL/GenBank/DDBJ databases">
        <authorList>
            <person name="Zhang D."/>
            <person name="Zhang A."/>
            <person name="Wang L."/>
        </authorList>
    </citation>
    <scope>NUCLEOTIDE SEQUENCE [LARGE SCALE GENOMIC DNA]</scope>
    <source>
        <strain evidence="2 3">WL0086</strain>
    </source>
</reference>
<keyword evidence="3" id="KW-1185">Reference proteome</keyword>
<dbReference type="Proteomes" id="UP000738431">
    <property type="component" value="Chromosome"/>
</dbReference>
<reference evidence="2 3" key="2">
    <citation type="submission" date="2023-12" db="EMBL/GenBank/DDBJ databases">
        <title>Description of an unclassified Opitutus bacterium of Verrucomicrobiota.</title>
        <authorList>
            <person name="Zhang D.-F."/>
        </authorList>
    </citation>
    <scope>NUCLEOTIDE SEQUENCE [LARGE SCALE GENOMIC DNA]</scope>
    <source>
        <strain evidence="2 3">WL0086</strain>
    </source>
</reference>
<evidence type="ECO:0008006" key="4">
    <source>
        <dbReference type="Google" id="ProtNLM"/>
    </source>
</evidence>